<dbReference type="PANTHER" id="PTHR23028">
    <property type="entry name" value="ACETYLTRANSFERASE"/>
    <property type="match status" value="1"/>
</dbReference>
<dbReference type="InterPro" id="IPR002656">
    <property type="entry name" value="Acyl_transf_3_dom"/>
</dbReference>
<dbReference type="Proteomes" id="UP000694287">
    <property type="component" value="Unassembled WGS sequence"/>
</dbReference>
<evidence type="ECO:0000259" key="2">
    <source>
        <dbReference type="Pfam" id="PF01757"/>
    </source>
</evidence>
<evidence type="ECO:0000313" key="4">
    <source>
        <dbReference type="Proteomes" id="UP000694287"/>
    </source>
</evidence>
<feature type="transmembrane region" description="Helical" evidence="1">
    <location>
        <begin position="245"/>
        <end position="267"/>
    </location>
</feature>
<keyword evidence="3" id="KW-0012">Acyltransferase</keyword>
<dbReference type="GO" id="GO:0016746">
    <property type="term" value="F:acyltransferase activity"/>
    <property type="evidence" value="ECO:0007669"/>
    <property type="project" value="UniProtKB-KW"/>
</dbReference>
<feature type="transmembrane region" description="Helical" evidence="1">
    <location>
        <begin position="164"/>
        <end position="183"/>
    </location>
</feature>
<keyword evidence="1" id="KW-0472">Membrane</keyword>
<feature type="transmembrane region" description="Helical" evidence="1">
    <location>
        <begin position="331"/>
        <end position="352"/>
    </location>
</feature>
<evidence type="ECO:0000313" key="3">
    <source>
        <dbReference type="EMBL" id="MBW0135059.1"/>
    </source>
</evidence>
<organism evidence="3 4">
    <name type="scientific">Pseudonocardia abyssalis</name>
    <dbReference type="NCBI Taxonomy" id="2792008"/>
    <lineage>
        <taxon>Bacteria</taxon>
        <taxon>Bacillati</taxon>
        <taxon>Actinomycetota</taxon>
        <taxon>Actinomycetes</taxon>
        <taxon>Pseudonocardiales</taxon>
        <taxon>Pseudonocardiaceae</taxon>
        <taxon>Pseudonocardia</taxon>
    </lineage>
</organism>
<protein>
    <submittedName>
        <fullName evidence="3">Acyltransferase</fullName>
    </submittedName>
</protein>
<gene>
    <name evidence="3" type="ORF">I4I81_12440</name>
</gene>
<accession>A0ABS6UTJ1</accession>
<feature type="transmembrane region" description="Helical" evidence="1">
    <location>
        <begin position="57"/>
        <end position="78"/>
    </location>
</feature>
<feature type="transmembrane region" description="Helical" evidence="1">
    <location>
        <begin position="304"/>
        <end position="325"/>
    </location>
</feature>
<evidence type="ECO:0000256" key="1">
    <source>
        <dbReference type="SAM" id="Phobius"/>
    </source>
</evidence>
<feature type="transmembrane region" description="Helical" evidence="1">
    <location>
        <begin position="190"/>
        <end position="212"/>
    </location>
</feature>
<dbReference type="RefSeq" id="WP_218601520.1">
    <property type="nucleotide sequence ID" value="NZ_JADQDJ010000024.1"/>
</dbReference>
<proteinExistence type="predicted"/>
<feature type="transmembrane region" description="Helical" evidence="1">
    <location>
        <begin position="218"/>
        <end position="238"/>
    </location>
</feature>
<feature type="transmembrane region" description="Helical" evidence="1">
    <location>
        <begin position="273"/>
        <end position="292"/>
    </location>
</feature>
<reference evidence="3 4" key="1">
    <citation type="submission" date="2020-11" db="EMBL/GenBank/DDBJ databases">
        <title>Pseudonocardia abyssalis sp. nov. and Pseudonocardia oceani sp. nov., description and phylogenomic analysis of two novel actinomycetes isolated from the deep Southern Ocean.</title>
        <authorList>
            <person name="Parra J."/>
        </authorList>
    </citation>
    <scope>NUCLEOTIDE SEQUENCE [LARGE SCALE GENOMIC DNA]</scope>
    <source>
        <strain evidence="3 4">KRD-168</strain>
    </source>
</reference>
<feature type="transmembrane region" description="Helical" evidence="1">
    <location>
        <begin position="90"/>
        <end position="115"/>
    </location>
</feature>
<sequence>MPTRFGPTLDRAFDPRSNSVNALRLGLAGLVLFSHTLKLHGGFDPLGRLTDGDVDIGTMAVDGFFALSGFLIVGSYLNSPSTGRYLWRRCLRILPGFWVCLLVTAFVVLPIAQLLEFGTLEGFPLTGESSALSYLVNNSAMFIRQFEVNGLLGGEPVNGSLYTLFYEFLCYLGVAALGVAGLLRHRTWPLLVVAGLVWLFVVSQLITGGAIYEASDTLSIAVRFGSMFMAGAVLHRLAHRIPVGWVGGAVALALLAGAVVLAVLVGAEPQSTLVYVVVAPPAVAYLVLLLGSRTELRRIGARRDLSYGLYVYAWPVQILLIVAGAALWPVALYGVTSLVIALAVAWASWTWVESPALRLKSWSPRRT</sequence>
<keyword evidence="4" id="KW-1185">Reference proteome</keyword>
<dbReference type="EMBL" id="JADQDK010000001">
    <property type="protein sequence ID" value="MBW0135059.1"/>
    <property type="molecule type" value="Genomic_DNA"/>
</dbReference>
<dbReference type="Pfam" id="PF01757">
    <property type="entry name" value="Acyl_transf_3"/>
    <property type="match status" value="1"/>
</dbReference>
<keyword evidence="1" id="KW-1133">Transmembrane helix</keyword>
<dbReference type="PANTHER" id="PTHR23028:SF53">
    <property type="entry name" value="ACYL_TRANSF_3 DOMAIN-CONTAINING PROTEIN"/>
    <property type="match status" value="1"/>
</dbReference>
<dbReference type="InterPro" id="IPR050879">
    <property type="entry name" value="Acyltransferase_3"/>
</dbReference>
<keyword evidence="1" id="KW-0812">Transmembrane</keyword>
<feature type="domain" description="Acyltransferase 3" evidence="2">
    <location>
        <begin position="19"/>
        <end position="348"/>
    </location>
</feature>
<keyword evidence="3" id="KW-0808">Transferase</keyword>
<comment type="caution">
    <text evidence="3">The sequence shown here is derived from an EMBL/GenBank/DDBJ whole genome shotgun (WGS) entry which is preliminary data.</text>
</comment>
<name>A0ABS6UTJ1_9PSEU</name>
<feature type="transmembrane region" description="Helical" evidence="1">
    <location>
        <begin position="21"/>
        <end position="37"/>
    </location>
</feature>